<accession>A0A1Q9D3J9</accession>
<reference evidence="2 3" key="1">
    <citation type="submission" date="2016-02" db="EMBL/GenBank/DDBJ databases">
        <title>Genome analysis of coral dinoflagellate symbionts highlights evolutionary adaptations to a symbiotic lifestyle.</title>
        <authorList>
            <person name="Aranda M."/>
            <person name="Li Y."/>
            <person name="Liew Y.J."/>
            <person name="Baumgarten S."/>
            <person name="Simakov O."/>
            <person name="Wilson M."/>
            <person name="Piel J."/>
            <person name="Ashoor H."/>
            <person name="Bougouffa S."/>
            <person name="Bajic V.B."/>
            <person name="Ryu T."/>
            <person name="Ravasi T."/>
            <person name="Bayer T."/>
            <person name="Micklem G."/>
            <person name="Kim H."/>
            <person name="Bhak J."/>
            <person name="Lajeunesse T.C."/>
            <person name="Voolstra C.R."/>
        </authorList>
    </citation>
    <scope>NUCLEOTIDE SEQUENCE [LARGE SCALE GENOMIC DNA]</scope>
    <source>
        <strain evidence="2 3">CCMP2467</strain>
    </source>
</reference>
<organism evidence="2 3">
    <name type="scientific">Symbiodinium microadriaticum</name>
    <name type="common">Dinoflagellate</name>
    <name type="synonym">Zooxanthella microadriatica</name>
    <dbReference type="NCBI Taxonomy" id="2951"/>
    <lineage>
        <taxon>Eukaryota</taxon>
        <taxon>Sar</taxon>
        <taxon>Alveolata</taxon>
        <taxon>Dinophyceae</taxon>
        <taxon>Suessiales</taxon>
        <taxon>Symbiodiniaceae</taxon>
        <taxon>Symbiodinium</taxon>
    </lineage>
</organism>
<proteinExistence type="predicted"/>
<dbReference type="EMBL" id="LSRX01000746">
    <property type="protein sequence ID" value="OLP89760.1"/>
    <property type="molecule type" value="Genomic_DNA"/>
</dbReference>
<dbReference type="Proteomes" id="UP000186817">
    <property type="component" value="Unassembled WGS sequence"/>
</dbReference>
<keyword evidence="3" id="KW-1185">Reference proteome</keyword>
<evidence type="ECO:0000256" key="1">
    <source>
        <dbReference type="SAM" id="MobiDB-lite"/>
    </source>
</evidence>
<dbReference type="OrthoDB" id="426392at2759"/>
<evidence type="ECO:0000313" key="3">
    <source>
        <dbReference type="Proteomes" id="UP000186817"/>
    </source>
</evidence>
<gene>
    <name evidence="2" type="ORF">AK812_SmicGene28744</name>
</gene>
<name>A0A1Q9D3J9_SYMMI</name>
<evidence type="ECO:0000313" key="2">
    <source>
        <dbReference type="EMBL" id="OLP89760.1"/>
    </source>
</evidence>
<feature type="region of interest" description="Disordered" evidence="1">
    <location>
        <begin position="105"/>
        <end position="141"/>
    </location>
</feature>
<sequence>MAAHAKMVDLGDIGAALCNLPSPKKPEEELDDEPDPMWAIRLGHSGSIKSILEDWTRCGSESPRASFFRWAARDHISSPVKVTAAPERSMHLRHENRLAKFMKETQQSPKTLEKLVSARRQRDFEQEEEEPGKRDRAASLREGAWSILTSSMTGMSWLRSATN</sequence>
<dbReference type="AlphaFoldDB" id="A0A1Q9D3J9"/>
<comment type="caution">
    <text evidence="2">The sequence shown here is derived from an EMBL/GenBank/DDBJ whole genome shotgun (WGS) entry which is preliminary data.</text>
</comment>
<protein>
    <submittedName>
        <fullName evidence="2">Uncharacterized protein</fullName>
    </submittedName>
</protein>